<accession>A0A8X6XUH7</accession>
<dbReference type="EMBL" id="BMAV01013029">
    <property type="protein sequence ID" value="GFY60185.1"/>
    <property type="molecule type" value="Genomic_DNA"/>
</dbReference>
<proteinExistence type="predicted"/>
<protein>
    <submittedName>
        <fullName evidence="1">Uncharacterized protein</fullName>
    </submittedName>
</protein>
<keyword evidence="2" id="KW-1185">Reference proteome</keyword>
<comment type="caution">
    <text evidence="1">The sequence shown here is derived from an EMBL/GenBank/DDBJ whole genome shotgun (WGS) entry which is preliminary data.</text>
</comment>
<name>A0A8X6XUH7_9ARAC</name>
<organism evidence="1 2">
    <name type="scientific">Trichonephila inaurata madagascariensis</name>
    <dbReference type="NCBI Taxonomy" id="2747483"/>
    <lineage>
        <taxon>Eukaryota</taxon>
        <taxon>Metazoa</taxon>
        <taxon>Ecdysozoa</taxon>
        <taxon>Arthropoda</taxon>
        <taxon>Chelicerata</taxon>
        <taxon>Arachnida</taxon>
        <taxon>Araneae</taxon>
        <taxon>Araneomorphae</taxon>
        <taxon>Entelegynae</taxon>
        <taxon>Araneoidea</taxon>
        <taxon>Nephilidae</taxon>
        <taxon>Trichonephila</taxon>
        <taxon>Trichonephila inaurata</taxon>
    </lineage>
</organism>
<evidence type="ECO:0000313" key="2">
    <source>
        <dbReference type="Proteomes" id="UP000886998"/>
    </source>
</evidence>
<gene>
    <name evidence="1" type="ORF">TNIN_436291</name>
</gene>
<reference evidence="1" key="1">
    <citation type="submission" date="2020-08" db="EMBL/GenBank/DDBJ databases">
        <title>Multicomponent nature underlies the extraordinary mechanical properties of spider dragline silk.</title>
        <authorList>
            <person name="Kono N."/>
            <person name="Nakamura H."/>
            <person name="Mori M."/>
            <person name="Yoshida Y."/>
            <person name="Ohtoshi R."/>
            <person name="Malay A.D."/>
            <person name="Moran D.A.P."/>
            <person name="Tomita M."/>
            <person name="Numata K."/>
            <person name="Arakawa K."/>
        </authorList>
    </citation>
    <scope>NUCLEOTIDE SEQUENCE</scope>
</reference>
<evidence type="ECO:0000313" key="1">
    <source>
        <dbReference type="EMBL" id="GFY60185.1"/>
    </source>
</evidence>
<dbReference type="OrthoDB" id="6428221at2759"/>
<sequence>MNSSLSYVVRGDVVGHIGKLQRKLFASLKDKFGFFIANLFESFLNCPEGYCDDFSCETRSCEANHKLLRMGNCDCCGTCIQLRKEGSPCQKHVVLDLIEAPKGVKFMNSDCEPGFVCKKNKCTSS</sequence>
<dbReference type="AlphaFoldDB" id="A0A8X6XUH7"/>
<dbReference type="Proteomes" id="UP000886998">
    <property type="component" value="Unassembled WGS sequence"/>
</dbReference>